<dbReference type="SMART" id="SM00917">
    <property type="entry name" value="LeuA_dimer"/>
    <property type="match status" value="1"/>
</dbReference>
<dbReference type="PROSITE" id="PS00815">
    <property type="entry name" value="AIPM_HOMOCIT_SYNTH_1"/>
    <property type="match status" value="1"/>
</dbReference>
<comment type="caution">
    <text evidence="12">The sequence shown here is derived from an EMBL/GenBank/DDBJ whole genome shotgun (WGS) entry which is preliminary data.</text>
</comment>
<dbReference type="GO" id="GO:0009098">
    <property type="term" value="P:L-leucine biosynthetic process"/>
    <property type="evidence" value="ECO:0007669"/>
    <property type="project" value="UniProtKB-UniRule"/>
</dbReference>
<name>A0A326UD09_THEHA</name>
<keyword evidence="10" id="KW-0460">Magnesium</keyword>
<organism evidence="12 13">
    <name type="scientific">Thermosporothrix hazakensis</name>
    <dbReference type="NCBI Taxonomy" id="644383"/>
    <lineage>
        <taxon>Bacteria</taxon>
        <taxon>Bacillati</taxon>
        <taxon>Chloroflexota</taxon>
        <taxon>Ktedonobacteria</taxon>
        <taxon>Ktedonobacterales</taxon>
        <taxon>Thermosporotrichaceae</taxon>
        <taxon>Thermosporothrix</taxon>
    </lineage>
</organism>
<feature type="binding site" evidence="10">
    <location>
        <position position="54"/>
    </location>
    <ligand>
        <name>Mg(2+)</name>
        <dbReference type="ChEBI" id="CHEBI:18420"/>
    </ligand>
</feature>
<keyword evidence="5 10" id="KW-0432">Leucine biosynthesis</keyword>
<dbReference type="InterPro" id="IPR000891">
    <property type="entry name" value="PYR_CT"/>
</dbReference>
<evidence type="ECO:0000256" key="5">
    <source>
        <dbReference type="ARBA" id="ARBA00022430"/>
    </source>
</evidence>
<keyword evidence="13" id="KW-1185">Reference proteome</keyword>
<comment type="similarity">
    <text evidence="3 10">Belongs to the alpha-IPM synthase/homocitrate synthase family. LeuA type 2 subfamily.</text>
</comment>
<dbReference type="GO" id="GO:0003985">
    <property type="term" value="F:acetyl-CoA C-acetyltransferase activity"/>
    <property type="evidence" value="ECO:0007669"/>
    <property type="project" value="UniProtKB-UniRule"/>
</dbReference>
<dbReference type="PANTHER" id="PTHR46911:SF1">
    <property type="entry name" value="2-ISOPROPYLMALATE SYNTHASE"/>
    <property type="match status" value="1"/>
</dbReference>
<dbReference type="GO" id="GO:0003852">
    <property type="term" value="F:2-isopropylmalate synthase activity"/>
    <property type="evidence" value="ECO:0007669"/>
    <property type="project" value="UniProtKB-UniRule"/>
</dbReference>
<dbReference type="Gene3D" id="3.20.20.70">
    <property type="entry name" value="Aldolase class I"/>
    <property type="match status" value="1"/>
</dbReference>
<comment type="function">
    <text evidence="10">Catalyzes the condensation of the acetyl group of acetyl-CoA with 3-methyl-2-oxobutanoate (2-ketoisovalerate) to form 3-carboxy-3-hydroxy-4-methylpentanoate (2-isopropylmalate).</text>
</comment>
<feature type="region of interest" description="Regulatory domain" evidence="10">
    <location>
        <begin position="453"/>
        <end position="572"/>
    </location>
</feature>
<dbReference type="Pfam" id="PF00682">
    <property type="entry name" value="HMGL-like"/>
    <property type="match status" value="1"/>
</dbReference>
<dbReference type="InterPro" id="IPR002034">
    <property type="entry name" value="AIPM/Hcit_synth_CS"/>
</dbReference>
<comment type="cofactor">
    <cofactor evidence="10">
        <name>Mg(2+)</name>
        <dbReference type="ChEBI" id="CHEBI:18420"/>
    </cofactor>
</comment>
<dbReference type="EC" id="2.3.3.13" evidence="4 10"/>
<comment type="pathway">
    <text evidence="2 10">Amino-acid biosynthesis; L-leucine biosynthesis; L-leucine from 3-methyl-2-oxobutanoate: step 1/4.</text>
</comment>
<evidence type="ECO:0000256" key="9">
    <source>
        <dbReference type="ARBA" id="ARBA00023304"/>
    </source>
</evidence>
<dbReference type="Proteomes" id="UP000248806">
    <property type="component" value="Unassembled WGS sequence"/>
</dbReference>
<dbReference type="InterPro" id="IPR039371">
    <property type="entry name" value="LeuA_N_DRE-TIM"/>
</dbReference>
<dbReference type="InterPro" id="IPR013709">
    <property type="entry name" value="2-isopropylmalate_synth_dimer"/>
</dbReference>
<reference evidence="12 13" key="1">
    <citation type="submission" date="2018-06" db="EMBL/GenBank/DDBJ databases">
        <title>Genomic Encyclopedia of Archaeal and Bacterial Type Strains, Phase II (KMG-II): from individual species to whole genera.</title>
        <authorList>
            <person name="Goeker M."/>
        </authorList>
    </citation>
    <scope>NUCLEOTIDE SEQUENCE [LARGE SCALE GENOMIC DNA]</scope>
    <source>
        <strain evidence="12 13">ATCC BAA-1881</strain>
    </source>
</reference>
<dbReference type="NCBIfam" id="NF002991">
    <property type="entry name" value="PRK03739.1"/>
    <property type="match status" value="1"/>
</dbReference>
<evidence type="ECO:0000256" key="8">
    <source>
        <dbReference type="ARBA" id="ARBA00022723"/>
    </source>
</evidence>
<dbReference type="Pfam" id="PF08502">
    <property type="entry name" value="LeuA_dimer"/>
    <property type="match status" value="1"/>
</dbReference>
<feature type="binding site" evidence="10">
    <location>
        <position position="258"/>
    </location>
    <ligand>
        <name>Mg(2+)</name>
        <dbReference type="ChEBI" id="CHEBI:18420"/>
    </ligand>
</feature>
<gene>
    <name evidence="10" type="primary">leuA</name>
    <name evidence="12" type="ORF">EI42_01356</name>
</gene>
<evidence type="ECO:0000256" key="7">
    <source>
        <dbReference type="ARBA" id="ARBA00022679"/>
    </source>
</evidence>
<evidence type="ECO:0000256" key="10">
    <source>
        <dbReference type="HAMAP-Rule" id="MF_00572"/>
    </source>
</evidence>
<dbReference type="UniPathway" id="UPA00048">
    <property type="reaction ID" value="UER00070"/>
</dbReference>
<dbReference type="GO" id="GO:0005737">
    <property type="term" value="C:cytoplasm"/>
    <property type="evidence" value="ECO:0007669"/>
    <property type="project" value="UniProtKB-SubCell"/>
</dbReference>
<evidence type="ECO:0000256" key="2">
    <source>
        <dbReference type="ARBA" id="ARBA00004689"/>
    </source>
</evidence>
<dbReference type="EMBL" id="QKUF01000002">
    <property type="protein sequence ID" value="PZW34519.1"/>
    <property type="molecule type" value="Genomic_DNA"/>
</dbReference>
<keyword evidence="10" id="KW-0963">Cytoplasm</keyword>
<evidence type="ECO:0000256" key="6">
    <source>
        <dbReference type="ARBA" id="ARBA00022605"/>
    </source>
</evidence>
<dbReference type="SUPFAM" id="SSF51569">
    <property type="entry name" value="Aldolase"/>
    <property type="match status" value="1"/>
</dbReference>
<feature type="binding site" evidence="10">
    <location>
        <position position="260"/>
    </location>
    <ligand>
        <name>Mg(2+)</name>
        <dbReference type="ChEBI" id="CHEBI:18420"/>
    </ligand>
</feature>
<sequence>MSNMVKKFAQAQGGMQKGNITKYKPYPLVDLPDRQWPSRSIVSAPIWCSVDLRDGNQALPTPMGIKEKLEMFKLLVNIGFKEIEVGFPSASQIEFDFIRRLIDENLIPDDVTIQVITQAREELITRTFEAIRGAKRVILHLYNSTSPAQRRLVFGLDKAGITGIATRGTRIVKDLVATVPETEIIYQYSPESFVLTELDYALEICEAVMDVWQPTPDKKMILNLPETVQISTPNVYADQIEWFLRNMKNRESVIMSVHTHNDRGTGVASSELSLMAGAERVEGTLFGNGERTGNVDIVTLALNMYMQGVDPKLDFSNIKEVAEVYKRCTRMDIHDRHPYAGSLVFTAFSGSHQDAINKGMAALDPTPGALWEVPYLPIDPKDIGCSYEAIIRINSQSGKGGVAYIMESEYGFQLPKEMRIEFGKAINAIADERGEELQPQEIYQAFEREYLQRTSPFKLEGFHSEEITDGAGNTTVECIARISVDGNDREIRGQGNGPIDAFVRAINEAKLADFKLVSYSEHSLDEGAEARAVAYIQIQMGDGRNCFGAAIGTDIKVASINAVLSAINRSQA</sequence>
<dbReference type="InterPro" id="IPR036230">
    <property type="entry name" value="LeuA_allosteric_dom_sf"/>
</dbReference>
<keyword evidence="7 10" id="KW-0808">Transferase</keyword>
<dbReference type="SUPFAM" id="SSF89000">
    <property type="entry name" value="post-HMGL domain-like"/>
    <property type="match status" value="1"/>
</dbReference>
<dbReference type="Pfam" id="PF22615">
    <property type="entry name" value="IPMS_D2"/>
    <property type="match status" value="1"/>
</dbReference>
<feature type="domain" description="Pyruvate carboxyltransferase" evidence="11">
    <location>
        <begin position="45"/>
        <end position="319"/>
    </location>
</feature>
<dbReference type="NCBIfam" id="TIGR00970">
    <property type="entry name" value="leuA_yeast"/>
    <property type="match status" value="1"/>
</dbReference>
<evidence type="ECO:0000256" key="3">
    <source>
        <dbReference type="ARBA" id="ARBA00009767"/>
    </source>
</evidence>
<proteinExistence type="inferred from homology"/>
<dbReference type="InterPro" id="IPR013785">
    <property type="entry name" value="Aldolase_TIM"/>
</dbReference>
<dbReference type="PANTHER" id="PTHR46911">
    <property type="match status" value="1"/>
</dbReference>
<comment type="subunit">
    <text evidence="10">Homodimer.</text>
</comment>
<evidence type="ECO:0000313" key="12">
    <source>
        <dbReference type="EMBL" id="PZW34519.1"/>
    </source>
</evidence>
<dbReference type="GO" id="GO:0000287">
    <property type="term" value="F:magnesium ion binding"/>
    <property type="evidence" value="ECO:0007669"/>
    <property type="project" value="UniProtKB-UniRule"/>
</dbReference>
<evidence type="ECO:0000256" key="1">
    <source>
        <dbReference type="ARBA" id="ARBA00000064"/>
    </source>
</evidence>
<comment type="catalytic activity">
    <reaction evidence="1 10">
        <text>3-methyl-2-oxobutanoate + acetyl-CoA + H2O = (2S)-2-isopropylmalate + CoA + H(+)</text>
        <dbReference type="Rhea" id="RHEA:21524"/>
        <dbReference type="ChEBI" id="CHEBI:1178"/>
        <dbReference type="ChEBI" id="CHEBI:11851"/>
        <dbReference type="ChEBI" id="CHEBI:15377"/>
        <dbReference type="ChEBI" id="CHEBI:15378"/>
        <dbReference type="ChEBI" id="CHEBI:57287"/>
        <dbReference type="ChEBI" id="CHEBI:57288"/>
        <dbReference type="EC" id="2.3.3.13"/>
    </reaction>
</comment>
<evidence type="ECO:0000313" key="13">
    <source>
        <dbReference type="Proteomes" id="UP000248806"/>
    </source>
</evidence>
<dbReference type="HAMAP" id="MF_00572">
    <property type="entry name" value="LeuA_type2"/>
    <property type="match status" value="1"/>
</dbReference>
<protein>
    <recommendedName>
        <fullName evidence="4 10">2-isopropylmalate synthase</fullName>
        <ecNumber evidence="4 10">2.3.3.13</ecNumber>
    </recommendedName>
    <alternativeName>
        <fullName evidence="10">Alpha-IPM synthase</fullName>
    </alternativeName>
    <alternativeName>
        <fullName evidence="10">Alpha-isopropylmalate synthase</fullName>
    </alternativeName>
</protein>
<dbReference type="SUPFAM" id="SSF110921">
    <property type="entry name" value="2-isopropylmalate synthase LeuA, allosteric (dimerisation) domain"/>
    <property type="match status" value="1"/>
</dbReference>
<dbReference type="PROSITE" id="PS50991">
    <property type="entry name" value="PYR_CT"/>
    <property type="match status" value="1"/>
</dbReference>
<dbReference type="Gene3D" id="3.30.160.270">
    <property type="match status" value="1"/>
</dbReference>
<dbReference type="CDD" id="cd07942">
    <property type="entry name" value="DRE_TIM_LeuA"/>
    <property type="match status" value="1"/>
</dbReference>
<dbReference type="InterPro" id="IPR054692">
    <property type="entry name" value="LeuA-like_post-cat"/>
</dbReference>
<keyword evidence="8 10" id="KW-0479">Metal-binding</keyword>
<keyword evidence="9 10" id="KW-0100">Branched-chain amino acid biosynthesis</keyword>
<dbReference type="InterPro" id="IPR005668">
    <property type="entry name" value="IPM_Synthase"/>
</dbReference>
<evidence type="ECO:0000259" key="11">
    <source>
        <dbReference type="PROSITE" id="PS50991"/>
    </source>
</evidence>
<comment type="subcellular location">
    <subcellularLocation>
        <location evidence="10">Cytoplasm</location>
    </subcellularLocation>
</comment>
<accession>A0A326UD09</accession>
<keyword evidence="6 10" id="KW-0028">Amino-acid biosynthesis</keyword>
<feature type="binding site" evidence="10">
    <location>
        <position position="294"/>
    </location>
    <ligand>
        <name>Mg(2+)</name>
        <dbReference type="ChEBI" id="CHEBI:18420"/>
    </ligand>
</feature>
<dbReference type="AlphaFoldDB" id="A0A326UD09"/>
<dbReference type="PROSITE" id="PS00816">
    <property type="entry name" value="AIPM_HOMOCIT_SYNTH_2"/>
    <property type="match status" value="1"/>
</dbReference>
<evidence type="ECO:0000256" key="4">
    <source>
        <dbReference type="ARBA" id="ARBA00012973"/>
    </source>
</evidence>